<dbReference type="AlphaFoldDB" id="A0AAU8IX67"/>
<organism evidence="2">
    <name type="scientific">Streptomyces tabacisoli</name>
    <dbReference type="NCBI Taxonomy" id="3156398"/>
    <lineage>
        <taxon>Bacteria</taxon>
        <taxon>Bacillati</taxon>
        <taxon>Actinomycetota</taxon>
        <taxon>Actinomycetes</taxon>
        <taxon>Kitasatosporales</taxon>
        <taxon>Streptomycetaceae</taxon>
        <taxon>Streptomyces</taxon>
    </lineage>
</organism>
<dbReference type="EMBL" id="CP159534">
    <property type="protein sequence ID" value="XCJ72819.1"/>
    <property type="molecule type" value="Genomic_DNA"/>
</dbReference>
<dbReference type="KEGG" id="stac:ABII15_23915"/>
<sequence length="90" mass="9636">MNRGHLLARQLGGSGTDRRNLVPLYRNANSPVMSGAEQRIADAIAAGNTVYYSSIPIYENSTNPIPSGVTMTAYTSTGVQIVIQTILNKP</sequence>
<dbReference type="RefSeq" id="WP_353944337.1">
    <property type="nucleotide sequence ID" value="NZ_CP159534.1"/>
</dbReference>
<name>A0AAU8IX67_9ACTN</name>
<dbReference type="GO" id="GO:0004519">
    <property type="term" value="F:endonuclease activity"/>
    <property type="evidence" value="ECO:0007669"/>
    <property type="project" value="UniProtKB-KW"/>
</dbReference>
<keyword evidence="2" id="KW-0378">Hydrolase</keyword>
<accession>A0AAU8IX67</accession>
<dbReference type="InterPro" id="IPR044929">
    <property type="entry name" value="DNA/RNA_non-sp_Endonuclease_sf"/>
</dbReference>
<feature type="domain" description="Type VII secretion system protein EssD-like" evidence="1">
    <location>
        <begin position="2"/>
        <end position="73"/>
    </location>
</feature>
<gene>
    <name evidence="2" type="ORF">ABII15_23915</name>
</gene>
<keyword evidence="2" id="KW-0540">Nuclease</keyword>
<reference evidence="2" key="1">
    <citation type="submission" date="2024-06" db="EMBL/GenBank/DDBJ databases">
        <title>Streptomyces sp. strain HUAS MG91 genome sequences.</title>
        <authorList>
            <person name="Mo P."/>
        </authorList>
    </citation>
    <scope>NUCLEOTIDE SEQUENCE</scope>
    <source>
        <strain evidence="2">HUAS MG91</strain>
    </source>
</reference>
<dbReference type="InterPro" id="IPR044927">
    <property type="entry name" value="Endonuclea_NS_2"/>
</dbReference>
<evidence type="ECO:0000313" key="2">
    <source>
        <dbReference type="EMBL" id="XCJ72819.1"/>
    </source>
</evidence>
<dbReference type="Pfam" id="PF13930">
    <property type="entry name" value="Endonuclea_NS_2"/>
    <property type="match status" value="1"/>
</dbReference>
<keyword evidence="2" id="KW-0255">Endonuclease</keyword>
<evidence type="ECO:0000259" key="1">
    <source>
        <dbReference type="Pfam" id="PF13930"/>
    </source>
</evidence>
<proteinExistence type="predicted"/>
<protein>
    <submittedName>
        <fullName evidence="2">DNA/RNA non-specific endonuclease</fullName>
    </submittedName>
</protein>
<dbReference type="Gene3D" id="3.40.570.10">
    <property type="entry name" value="Extracellular Endonuclease, subunit A"/>
    <property type="match status" value="1"/>
</dbReference>